<dbReference type="Proteomes" id="UP000617041">
    <property type="component" value="Unassembled WGS sequence"/>
</dbReference>
<dbReference type="SUPFAM" id="SSF52499">
    <property type="entry name" value="Isochorismatase-like hydrolases"/>
    <property type="match status" value="1"/>
</dbReference>
<gene>
    <name evidence="3" type="ORF">I8E28_06980</name>
</gene>
<dbReference type="GO" id="GO:0016787">
    <property type="term" value="F:hydrolase activity"/>
    <property type="evidence" value="ECO:0007669"/>
    <property type="project" value="UniProtKB-KW"/>
</dbReference>
<evidence type="ECO:0000313" key="4">
    <source>
        <dbReference type="Proteomes" id="UP000617041"/>
    </source>
</evidence>
<dbReference type="InterPro" id="IPR050272">
    <property type="entry name" value="Isochorismatase-like_hydrls"/>
</dbReference>
<dbReference type="RefSeq" id="WP_200787268.1">
    <property type="nucleotide sequence ID" value="NZ_JAEDAO010000001.1"/>
</dbReference>
<comment type="caution">
    <text evidence="3">The sequence shown here is derived from an EMBL/GenBank/DDBJ whole genome shotgun (WGS) entry which is preliminary data.</text>
</comment>
<keyword evidence="1" id="KW-0378">Hydrolase</keyword>
<organism evidence="3 4">
    <name type="scientific">Ramlibacter algicola</name>
    <dbReference type="NCBI Taxonomy" id="2795217"/>
    <lineage>
        <taxon>Bacteria</taxon>
        <taxon>Pseudomonadati</taxon>
        <taxon>Pseudomonadota</taxon>
        <taxon>Betaproteobacteria</taxon>
        <taxon>Burkholderiales</taxon>
        <taxon>Comamonadaceae</taxon>
        <taxon>Ramlibacter</taxon>
    </lineage>
</organism>
<protein>
    <submittedName>
        <fullName evidence="3">Isochorismatase family protein</fullName>
    </submittedName>
</protein>
<proteinExistence type="predicted"/>
<evidence type="ECO:0000259" key="2">
    <source>
        <dbReference type="Pfam" id="PF00857"/>
    </source>
</evidence>
<sequence>MATIRSGQQPALLVIDAQQGVIGDAWDAQRIIGNINVALDRARTAGVPVIWIQQEDEHEYPRGSDPWKLVPDLRPREGELRMSKAHNSAFEHTPLEQELAQMGVSHLVVCGASTNWCVRSTAYAGLERGYDVTLLKDAHTTNAIDLGDGTEIDARGIVIDLNVTMSWSTYPGRKCATATAAEVEFSTER</sequence>
<dbReference type="Gene3D" id="3.40.50.850">
    <property type="entry name" value="Isochorismatase-like"/>
    <property type="match status" value="1"/>
</dbReference>
<evidence type="ECO:0000313" key="3">
    <source>
        <dbReference type="EMBL" id="MBK0392328.1"/>
    </source>
</evidence>
<name>A0A934Q085_9BURK</name>
<dbReference type="AlphaFoldDB" id="A0A934Q085"/>
<dbReference type="Pfam" id="PF00857">
    <property type="entry name" value="Isochorismatase"/>
    <property type="match status" value="1"/>
</dbReference>
<dbReference type="PANTHER" id="PTHR43540">
    <property type="entry name" value="PEROXYUREIDOACRYLATE/UREIDOACRYLATE AMIDOHYDROLASE-RELATED"/>
    <property type="match status" value="1"/>
</dbReference>
<accession>A0A934Q085</accession>
<dbReference type="EMBL" id="JAEDAO010000001">
    <property type="protein sequence ID" value="MBK0392328.1"/>
    <property type="molecule type" value="Genomic_DNA"/>
</dbReference>
<keyword evidence="4" id="KW-1185">Reference proteome</keyword>
<dbReference type="PANTHER" id="PTHR43540:SF6">
    <property type="entry name" value="ISOCHORISMATASE-LIKE DOMAIN-CONTAINING PROTEIN"/>
    <property type="match status" value="1"/>
</dbReference>
<reference evidence="3" key="1">
    <citation type="submission" date="2020-12" db="EMBL/GenBank/DDBJ databases">
        <title>Ramlibacter sp. nov., isolated from a freshwater alga, Cryptomonas.</title>
        <authorList>
            <person name="Kim H.M."/>
            <person name="Jeon C.O."/>
        </authorList>
    </citation>
    <scope>NUCLEOTIDE SEQUENCE</scope>
    <source>
        <strain evidence="3">CrO1</strain>
    </source>
</reference>
<dbReference type="InterPro" id="IPR000868">
    <property type="entry name" value="Isochorismatase-like_dom"/>
</dbReference>
<dbReference type="InterPro" id="IPR036380">
    <property type="entry name" value="Isochorismatase-like_sf"/>
</dbReference>
<evidence type="ECO:0000256" key="1">
    <source>
        <dbReference type="ARBA" id="ARBA00022801"/>
    </source>
</evidence>
<feature type="domain" description="Isochorismatase-like" evidence="2">
    <location>
        <begin position="11"/>
        <end position="141"/>
    </location>
</feature>